<dbReference type="InterPro" id="IPR006689">
    <property type="entry name" value="Small_GTPase_ARF/SAR"/>
</dbReference>
<keyword evidence="1" id="KW-0547">Nucleotide-binding</keyword>
<evidence type="ECO:0000313" key="4">
    <source>
        <dbReference type="Proteomes" id="UP000683557"/>
    </source>
</evidence>
<organism evidence="3 4">
    <name type="scientific">Geomonas oryzisoli</name>
    <dbReference type="NCBI Taxonomy" id="2847992"/>
    <lineage>
        <taxon>Bacteria</taxon>
        <taxon>Pseudomonadati</taxon>
        <taxon>Thermodesulfobacteriota</taxon>
        <taxon>Desulfuromonadia</taxon>
        <taxon>Geobacterales</taxon>
        <taxon>Geobacteraceae</taxon>
        <taxon>Geomonas</taxon>
    </lineage>
</organism>
<sequence length="294" mass="30894">MALVNQAKREINAKIVFFGPGQAGKGTSLRHVFNKLKPEFRGALKVMSVQGARMLFFDFTPPGDGNVDGFRVRFHLYTVSGPLVDPAAWKMVLKGADGVVFVADSAPQRLDDNKTALDQLVEYLKGYGQSLTTIPSILQYNKSDLADPASLGQLEQQLNPSGLVSFKTSSQTGEGVLQGLMALVKSILTGLRAKGAEAIGNGEGLQHMVESPAPVAAPAPPVRETPSVAPVSVQPPPAPAAPVVPATPPEADLSLEIAGDPVATGDVVRVPLTIRSGSREKTVVLTLSLGLSEE</sequence>
<proteinExistence type="predicted"/>
<dbReference type="InterPro" id="IPR052705">
    <property type="entry name" value="Gliding_Motility_GTPase"/>
</dbReference>
<dbReference type="EMBL" id="CP076723">
    <property type="protein sequence ID" value="QWV95577.1"/>
    <property type="molecule type" value="Genomic_DNA"/>
</dbReference>
<name>A0ABX8JFV3_9BACT</name>
<keyword evidence="4" id="KW-1185">Reference proteome</keyword>
<evidence type="ECO:0000313" key="3">
    <source>
        <dbReference type="EMBL" id="QWV95577.1"/>
    </source>
</evidence>
<keyword evidence="2" id="KW-0342">GTP-binding</keyword>
<gene>
    <name evidence="3" type="ORF">KP004_10530</name>
</gene>
<evidence type="ECO:0000256" key="1">
    <source>
        <dbReference type="ARBA" id="ARBA00022741"/>
    </source>
</evidence>
<reference evidence="3 4" key="1">
    <citation type="submission" date="2021-06" db="EMBL/GenBank/DDBJ databases">
        <title>Gemonas diversity in paddy soil.</title>
        <authorList>
            <person name="Liu G."/>
        </authorList>
    </citation>
    <scope>NUCLEOTIDE SEQUENCE [LARGE SCALE GENOMIC DNA]</scope>
    <source>
        <strain evidence="3 4">RG10</strain>
    </source>
</reference>
<dbReference type="RefSeq" id="WP_216802277.1">
    <property type="nucleotide sequence ID" value="NZ_CP076723.1"/>
</dbReference>
<dbReference type="Pfam" id="PF00025">
    <property type="entry name" value="Arf"/>
    <property type="match status" value="1"/>
</dbReference>
<dbReference type="Proteomes" id="UP000683557">
    <property type="component" value="Chromosome"/>
</dbReference>
<dbReference type="PANTHER" id="PTHR42708:SF1">
    <property type="entry name" value="GLIDING MOTILITY PROTEIN MGLA"/>
    <property type="match status" value="1"/>
</dbReference>
<dbReference type="PANTHER" id="PTHR42708">
    <property type="entry name" value="ATP/GTP-BINDING PROTEIN-RELATED"/>
    <property type="match status" value="1"/>
</dbReference>
<accession>A0ABX8JFV3</accession>
<evidence type="ECO:0000256" key="2">
    <source>
        <dbReference type="ARBA" id="ARBA00023134"/>
    </source>
</evidence>
<protein>
    <submittedName>
        <fullName evidence="3">GTPase domain-containing protein</fullName>
    </submittedName>
</protein>
<dbReference type="CDD" id="cd00882">
    <property type="entry name" value="Ras_like_GTPase"/>
    <property type="match status" value="1"/>
</dbReference>